<comment type="subcellular location">
    <subcellularLocation>
        <location evidence="1 6">Cytoplasm</location>
        <location evidence="1 6">Cytoskeleton</location>
    </subcellularLocation>
</comment>
<dbReference type="PANTHER" id="PTHR11501">
    <property type="entry name" value="MICROTUBULE-ASSOCIATED PROTEIN"/>
    <property type="match status" value="1"/>
</dbReference>
<keyword evidence="9" id="KW-1185">Reference proteome</keyword>
<sequence>MTLEDRPLYKAGEKPSSLGKYGPSATRDIEFVSKGGLNKPIVSVKQKKNGQYVVVEKLPAKNFQQRHKFATVEQSLAETGVNFRSLKPSWKYWAKKNENEAPPTGSNGQSYKPGRYPRSLPPIDLGWKSEALVGSLLNSEHKPGGGDIKIKNEKLNWQAKPKIGSLDNIDYNRTRSSQSDPSNERPSPLRPSPRYRALASIGGSNSHYTPSGAEVVTSNKLSNPKYDHVQARVGSLDNASHVPQGGDVVIQNRRLKWKRESRVGSLDNVHHQPQGGDIYIVNQRLTWQAKPRIGSLDNIHHLPQTTVGKVPNYKTAWDGRPRVGSLDNIHHTPRGGNVVITNRRLRWKAESKIGSLPPKRASLEDLSLHSDYCKGAVSGSGGGKEKRRKKKKKKKGEHEDEEEEEEEEKKKKKKKKLMMI</sequence>
<keyword evidence="3" id="KW-0597">Phosphoprotein</keyword>
<evidence type="ECO:0000256" key="7">
    <source>
        <dbReference type="SAM" id="MobiDB-lite"/>
    </source>
</evidence>
<protein>
    <recommendedName>
        <fullName evidence="6">Microtubule-associated protein</fullName>
    </recommendedName>
</protein>
<keyword evidence="6" id="KW-0493">Microtubule</keyword>
<feature type="compositionally biased region" description="Basic residues" evidence="7">
    <location>
        <begin position="385"/>
        <end position="395"/>
    </location>
</feature>
<dbReference type="Pfam" id="PF00418">
    <property type="entry name" value="Tubulin-binding"/>
    <property type="match status" value="5"/>
</dbReference>
<dbReference type="PANTHER" id="PTHR11501:SF18">
    <property type="entry name" value="MICROTUBULE-ASSOCIATED PROTEIN"/>
    <property type="match status" value="1"/>
</dbReference>
<evidence type="ECO:0000256" key="3">
    <source>
        <dbReference type="ARBA" id="ARBA00022553"/>
    </source>
</evidence>
<evidence type="ECO:0000256" key="5">
    <source>
        <dbReference type="ARBA" id="ARBA00023212"/>
    </source>
</evidence>
<dbReference type="PROSITE" id="PS00229">
    <property type="entry name" value="TAU_MAP_1"/>
    <property type="match status" value="1"/>
</dbReference>
<organism evidence="8 9">
    <name type="scientific">Plakobranchus ocellatus</name>
    <dbReference type="NCBI Taxonomy" id="259542"/>
    <lineage>
        <taxon>Eukaryota</taxon>
        <taxon>Metazoa</taxon>
        <taxon>Spiralia</taxon>
        <taxon>Lophotrochozoa</taxon>
        <taxon>Mollusca</taxon>
        <taxon>Gastropoda</taxon>
        <taxon>Heterobranchia</taxon>
        <taxon>Euthyneura</taxon>
        <taxon>Panpulmonata</taxon>
        <taxon>Sacoglossa</taxon>
        <taxon>Placobranchoidea</taxon>
        <taxon>Plakobranchidae</taxon>
        <taxon>Plakobranchus</taxon>
    </lineage>
</organism>
<reference evidence="8 9" key="1">
    <citation type="journal article" date="2021" name="Elife">
        <title>Chloroplast acquisition without the gene transfer in kleptoplastic sea slugs, Plakobranchus ocellatus.</title>
        <authorList>
            <person name="Maeda T."/>
            <person name="Takahashi S."/>
            <person name="Yoshida T."/>
            <person name="Shimamura S."/>
            <person name="Takaki Y."/>
            <person name="Nagai Y."/>
            <person name="Toyoda A."/>
            <person name="Suzuki Y."/>
            <person name="Arimoto A."/>
            <person name="Ishii H."/>
            <person name="Satoh N."/>
            <person name="Nishiyama T."/>
            <person name="Hasebe M."/>
            <person name="Maruyama T."/>
            <person name="Minagawa J."/>
            <person name="Obokata J."/>
            <person name="Shigenobu S."/>
        </authorList>
    </citation>
    <scope>NUCLEOTIDE SEQUENCE [LARGE SCALE GENOMIC DNA]</scope>
</reference>
<comment type="caution">
    <text evidence="8">The sequence shown here is derived from an EMBL/GenBank/DDBJ whole genome shotgun (WGS) entry which is preliminary data.</text>
</comment>
<dbReference type="EMBL" id="BLXT01002468">
    <property type="protein sequence ID" value="GFN94624.1"/>
    <property type="molecule type" value="Genomic_DNA"/>
</dbReference>
<feature type="compositionally biased region" description="Basic residues" evidence="7">
    <location>
        <begin position="410"/>
        <end position="420"/>
    </location>
</feature>
<evidence type="ECO:0000256" key="1">
    <source>
        <dbReference type="ARBA" id="ARBA00004245"/>
    </source>
</evidence>
<keyword evidence="4" id="KW-0677">Repeat</keyword>
<evidence type="ECO:0000256" key="2">
    <source>
        <dbReference type="ARBA" id="ARBA00022490"/>
    </source>
</evidence>
<accession>A0AAV3ZG78</accession>
<dbReference type="Proteomes" id="UP000735302">
    <property type="component" value="Unassembled WGS sequence"/>
</dbReference>
<evidence type="ECO:0000313" key="9">
    <source>
        <dbReference type="Proteomes" id="UP000735302"/>
    </source>
</evidence>
<feature type="region of interest" description="Disordered" evidence="7">
    <location>
        <begin position="372"/>
        <end position="420"/>
    </location>
</feature>
<gene>
    <name evidence="8" type="ORF">PoB_002113000</name>
</gene>
<dbReference type="GO" id="GO:0008017">
    <property type="term" value="F:microtubule binding"/>
    <property type="evidence" value="ECO:0007669"/>
    <property type="project" value="InterPro"/>
</dbReference>
<evidence type="ECO:0000256" key="4">
    <source>
        <dbReference type="ARBA" id="ARBA00022737"/>
    </source>
</evidence>
<dbReference type="InterPro" id="IPR027324">
    <property type="entry name" value="MAP2/MAP4/Tau"/>
</dbReference>
<keyword evidence="5 6" id="KW-0206">Cytoskeleton</keyword>
<dbReference type="GO" id="GO:0031175">
    <property type="term" value="P:neuron projection development"/>
    <property type="evidence" value="ECO:0007669"/>
    <property type="project" value="TreeGrafter"/>
</dbReference>
<feature type="compositionally biased region" description="Basic and acidic residues" evidence="7">
    <location>
        <begin position="1"/>
        <end position="13"/>
    </location>
</feature>
<proteinExistence type="predicted"/>
<name>A0AAV3ZG78_9GAST</name>
<feature type="region of interest" description="Disordered" evidence="7">
    <location>
        <begin position="97"/>
        <end position="117"/>
    </location>
</feature>
<dbReference type="GO" id="GO:0043005">
    <property type="term" value="C:neuron projection"/>
    <property type="evidence" value="ECO:0007669"/>
    <property type="project" value="TreeGrafter"/>
</dbReference>
<dbReference type="GO" id="GO:0000226">
    <property type="term" value="P:microtubule cytoskeleton organization"/>
    <property type="evidence" value="ECO:0007669"/>
    <property type="project" value="TreeGrafter"/>
</dbReference>
<evidence type="ECO:0000256" key="6">
    <source>
        <dbReference type="RuleBase" id="RU000686"/>
    </source>
</evidence>
<evidence type="ECO:0000313" key="8">
    <source>
        <dbReference type="EMBL" id="GFN94624.1"/>
    </source>
</evidence>
<dbReference type="AlphaFoldDB" id="A0AAV3ZG78"/>
<feature type="region of interest" description="Disordered" evidence="7">
    <location>
        <begin position="1"/>
        <end position="24"/>
    </location>
</feature>
<feature type="region of interest" description="Disordered" evidence="7">
    <location>
        <begin position="166"/>
        <end position="194"/>
    </location>
</feature>
<dbReference type="GO" id="GO:0005874">
    <property type="term" value="C:microtubule"/>
    <property type="evidence" value="ECO:0007669"/>
    <property type="project" value="UniProtKB-KW"/>
</dbReference>
<dbReference type="InterPro" id="IPR001084">
    <property type="entry name" value="MAP_tubulin-bd_rpt"/>
</dbReference>
<keyword evidence="2 6" id="KW-0963">Cytoplasm</keyword>